<feature type="coiled-coil region" evidence="1">
    <location>
        <begin position="162"/>
        <end position="196"/>
    </location>
</feature>
<reference evidence="3" key="1">
    <citation type="submission" date="2023-08" db="EMBL/GenBank/DDBJ databases">
        <authorList>
            <person name="Messyasz A."/>
            <person name="Mannisto M.K."/>
            <person name="Kerkhof L.J."/>
            <person name="Haggblom M."/>
        </authorList>
    </citation>
    <scope>NUCLEOTIDE SEQUENCE</scope>
    <source>
        <strain evidence="3">M8UP39</strain>
        <plasmid evidence="3">unnamed</plasmid>
    </source>
</reference>
<keyword evidence="3" id="KW-0614">Plasmid</keyword>
<evidence type="ECO:0000259" key="2">
    <source>
        <dbReference type="Pfam" id="PF13476"/>
    </source>
</evidence>
<feature type="coiled-coil region" evidence="1">
    <location>
        <begin position="356"/>
        <end position="411"/>
    </location>
</feature>
<dbReference type="PANTHER" id="PTHR32114">
    <property type="entry name" value="ABC TRANSPORTER ABCH.3"/>
    <property type="match status" value="1"/>
</dbReference>
<dbReference type="SUPFAM" id="SSF52540">
    <property type="entry name" value="P-loop containing nucleoside triphosphate hydrolases"/>
    <property type="match status" value="1"/>
</dbReference>
<dbReference type="AlphaFoldDB" id="A0AAU7YVR2"/>
<accession>A0AAU7YVR2</accession>
<gene>
    <name evidence="3" type="ORF">RBB81_00295</name>
</gene>
<dbReference type="KEGG" id="tgi:RBB81_00295"/>
<dbReference type="RefSeq" id="WP_353070750.1">
    <property type="nucleotide sequence ID" value="NZ_CP132937.1"/>
</dbReference>
<keyword evidence="1" id="KW-0175">Coiled coil</keyword>
<dbReference type="PANTHER" id="PTHR32114:SF2">
    <property type="entry name" value="ABC TRANSPORTER ABCH.3"/>
    <property type="match status" value="1"/>
</dbReference>
<protein>
    <submittedName>
        <fullName evidence="3">AAA family ATPase</fullName>
    </submittedName>
</protein>
<organism evidence="3">
    <name type="scientific">Tunturiibacter gelidiferens</name>
    <dbReference type="NCBI Taxonomy" id="3069689"/>
    <lineage>
        <taxon>Bacteria</taxon>
        <taxon>Pseudomonadati</taxon>
        <taxon>Acidobacteriota</taxon>
        <taxon>Terriglobia</taxon>
        <taxon>Terriglobales</taxon>
        <taxon>Acidobacteriaceae</taxon>
        <taxon>Tunturiibacter</taxon>
    </lineage>
</organism>
<geneLocation type="plasmid" evidence="3">
    <name>unnamed</name>
</geneLocation>
<dbReference type="InterPro" id="IPR038729">
    <property type="entry name" value="Rad50/SbcC_AAA"/>
</dbReference>
<reference evidence="3" key="2">
    <citation type="journal article" date="2024" name="Environ. Microbiol.">
        <title>Genome analysis and description of Tunturibacter gen. nov. expands the diversity of Terriglobia in tundra soils.</title>
        <authorList>
            <person name="Messyasz A."/>
            <person name="Mannisto M.K."/>
            <person name="Kerkhof L.J."/>
            <person name="Haggblom M.M."/>
        </authorList>
    </citation>
    <scope>NUCLEOTIDE SEQUENCE</scope>
    <source>
        <strain evidence="3">M8UP39</strain>
    </source>
</reference>
<dbReference type="Gene3D" id="3.40.50.300">
    <property type="entry name" value="P-loop containing nucleotide triphosphate hydrolases"/>
    <property type="match status" value="2"/>
</dbReference>
<name>A0AAU7YVR2_9BACT</name>
<dbReference type="InterPro" id="IPR027417">
    <property type="entry name" value="P-loop_NTPase"/>
</dbReference>
<feature type="domain" description="Rad50/SbcC-type AAA" evidence="2">
    <location>
        <begin position="5"/>
        <end position="245"/>
    </location>
</feature>
<sequence>MRLTKLNLDNFRGFVNEVQPMDLDHDVILFYGRNASGKTSIYDAIELLLTGSIRRIQHVPDLASVLVNARNSILPARINLEFRSGSRPRFAEAILESHKVATINRGLTRSETDLFQHATYLQQSDIRRLVTSDSAGLGEVIRSLALDENVFRLEQALGQAAISRSSREYSLVTRRVEMLEEEDRQLKGTIESLQSQINAIDSTAPDFAEWNIVLTKVAAKLEVPIDLQNEQAIQKLDVELQQKLKAAFTDKQDAEDMATRCARFVARKSSIDSSAALQSDLESQKIAAEKQNVDSDLAISALRERLNDPNFASTKSDARLGLITALEHLQRVEDLNVCPVCDQSFVNLNNHISDKIASLRAEQSSVQEAARGLQKELELRVSEKRSRVRALEELNSKLESRKTEVLQFETELASFIEPFKGKVTDTDSLNAIAQITSDRERSAANEIEGLKVLSDAFGEVRASISASQIRSVNLRTQLKTAQERVAVITGRLGAAQNAHQRLNLFIETTQEVRRRLSSGIDDIIKTFVLGRAKDTFEELFRRLAKNPFFDVTVSDVRMKRHKPEVDWCARYGDHSFPGEAVFSQGELNSCAIAFFLALATSHSGGLQLLLLDDPVQNMDEIHIEEFGNVLKFLKDVLGWQIVVGLHDQSVYQFLRRQLHPSREGQSLIAYTFEEGDQGARITKDALVTFDPSALIAEVA</sequence>
<dbReference type="Pfam" id="PF13476">
    <property type="entry name" value="AAA_23"/>
    <property type="match status" value="1"/>
</dbReference>
<dbReference type="EMBL" id="CP132937">
    <property type="protein sequence ID" value="XCB20296.1"/>
    <property type="molecule type" value="Genomic_DNA"/>
</dbReference>
<evidence type="ECO:0000313" key="3">
    <source>
        <dbReference type="EMBL" id="XCB20296.1"/>
    </source>
</evidence>
<proteinExistence type="predicted"/>
<evidence type="ECO:0000256" key="1">
    <source>
        <dbReference type="SAM" id="Coils"/>
    </source>
</evidence>